<feature type="region of interest" description="Disordered" evidence="9">
    <location>
        <begin position="718"/>
        <end position="1151"/>
    </location>
</feature>
<feature type="compositionally biased region" description="Low complexity" evidence="9">
    <location>
        <begin position="1086"/>
        <end position="1103"/>
    </location>
</feature>
<evidence type="ECO:0008006" key="14">
    <source>
        <dbReference type="Google" id="ProtNLM"/>
    </source>
</evidence>
<keyword evidence="13" id="KW-1185">Reference proteome</keyword>
<dbReference type="InterPro" id="IPR001005">
    <property type="entry name" value="SANT/Myb"/>
</dbReference>
<keyword evidence="2" id="KW-1017">Isopeptide bond</keyword>
<feature type="compositionally biased region" description="Low complexity" evidence="9">
    <location>
        <begin position="1501"/>
        <end position="1513"/>
    </location>
</feature>
<feature type="compositionally biased region" description="Polar residues" evidence="9">
    <location>
        <begin position="1054"/>
        <end position="1067"/>
    </location>
</feature>
<keyword evidence="5" id="KW-0007">Acetylation</keyword>
<dbReference type="SMART" id="SM01189">
    <property type="entry name" value="ELM2"/>
    <property type="match status" value="1"/>
</dbReference>
<feature type="compositionally biased region" description="Basic and acidic residues" evidence="9">
    <location>
        <begin position="1641"/>
        <end position="1650"/>
    </location>
</feature>
<dbReference type="InterPro" id="IPR000949">
    <property type="entry name" value="ELM2_dom"/>
</dbReference>
<feature type="compositionally biased region" description="Acidic residues" evidence="9">
    <location>
        <begin position="230"/>
        <end position="239"/>
    </location>
</feature>
<feature type="compositionally biased region" description="Low complexity" evidence="9">
    <location>
        <begin position="1031"/>
        <end position="1050"/>
    </location>
</feature>
<keyword evidence="7" id="KW-0804">Transcription</keyword>
<feature type="compositionally biased region" description="Low complexity" evidence="9">
    <location>
        <begin position="334"/>
        <end position="351"/>
    </location>
</feature>
<evidence type="ECO:0000256" key="8">
    <source>
        <dbReference type="ARBA" id="ARBA00023242"/>
    </source>
</evidence>
<protein>
    <recommendedName>
        <fullName evidence="14">Arginine-glutamic acid dipeptide repeats protein</fullName>
    </recommendedName>
</protein>
<feature type="compositionally biased region" description="Low complexity" evidence="9">
    <location>
        <begin position="1279"/>
        <end position="1294"/>
    </location>
</feature>
<feature type="compositionally biased region" description="Low complexity" evidence="9">
    <location>
        <begin position="1242"/>
        <end position="1263"/>
    </location>
</feature>
<dbReference type="InterPro" id="IPR002951">
    <property type="entry name" value="Atrophin-like"/>
</dbReference>
<dbReference type="GeneID" id="109416471"/>
<feature type="compositionally biased region" description="Low complexity" evidence="9">
    <location>
        <begin position="537"/>
        <end position="548"/>
    </location>
</feature>
<dbReference type="Proteomes" id="UP000069940">
    <property type="component" value="Unassembled WGS sequence"/>
</dbReference>
<evidence type="ECO:0000313" key="13">
    <source>
        <dbReference type="Proteomes" id="UP000069940"/>
    </source>
</evidence>
<feature type="region of interest" description="Disordered" evidence="9">
    <location>
        <begin position="629"/>
        <end position="704"/>
    </location>
</feature>
<feature type="compositionally biased region" description="Low complexity" evidence="9">
    <location>
        <begin position="1333"/>
        <end position="1344"/>
    </location>
</feature>
<dbReference type="PROSITE" id="PS51156">
    <property type="entry name" value="ELM2"/>
    <property type="match status" value="1"/>
</dbReference>
<dbReference type="Gene3D" id="4.10.1240.50">
    <property type="match status" value="1"/>
</dbReference>
<name>A0ABM1Z2X7_AEDAL</name>
<feature type="compositionally biased region" description="Low complexity" evidence="9">
    <location>
        <begin position="1011"/>
        <end position="1023"/>
    </location>
</feature>
<evidence type="ECO:0000313" key="12">
    <source>
        <dbReference type="EnsemblMetazoa" id="AALFPA23_014519.P21107"/>
    </source>
</evidence>
<feature type="compositionally biased region" description="Polar residues" evidence="9">
    <location>
        <begin position="907"/>
        <end position="924"/>
    </location>
</feature>
<feature type="region of interest" description="Disordered" evidence="9">
    <location>
        <begin position="166"/>
        <end position="242"/>
    </location>
</feature>
<feature type="compositionally biased region" description="Basic and acidic residues" evidence="9">
    <location>
        <begin position="389"/>
        <end position="414"/>
    </location>
</feature>
<feature type="compositionally biased region" description="Basic residues" evidence="9">
    <location>
        <begin position="171"/>
        <end position="186"/>
    </location>
</feature>
<feature type="compositionally biased region" description="Low complexity" evidence="9">
    <location>
        <begin position="1704"/>
        <end position="1746"/>
    </location>
</feature>
<reference evidence="13" key="1">
    <citation type="journal article" date="2015" name="Proc. Natl. Acad. Sci. U.S.A.">
        <title>Genome sequence of the Asian Tiger mosquito, Aedes albopictus, reveals insights into its biology, genetics, and evolution.</title>
        <authorList>
            <person name="Chen X.G."/>
            <person name="Jiang X."/>
            <person name="Gu J."/>
            <person name="Xu M."/>
            <person name="Wu Y."/>
            <person name="Deng Y."/>
            <person name="Zhang C."/>
            <person name="Bonizzoni M."/>
            <person name="Dermauw W."/>
            <person name="Vontas J."/>
            <person name="Armbruster P."/>
            <person name="Huang X."/>
            <person name="Yang Y."/>
            <person name="Zhang H."/>
            <person name="He W."/>
            <person name="Peng H."/>
            <person name="Liu Y."/>
            <person name="Wu K."/>
            <person name="Chen J."/>
            <person name="Lirakis M."/>
            <person name="Topalis P."/>
            <person name="Van Leeuwen T."/>
            <person name="Hall A.B."/>
            <person name="Jiang X."/>
            <person name="Thorpe C."/>
            <person name="Mueller R.L."/>
            <person name="Sun C."/>
            <person name="Waterhouse R.M."/>
            <person name="Yan G."/>
            <person name="Tu Z.J."/>
            <person name="Fang X."/>
            <person name="James A.A."/>
        </authorList>
    </citation>
    <scope>NUCLEOTIDE SEQUENCE [LARGE SCALE GENOMIC DNA]</scope>
    <source>
        <strain evidence="13">Foshan</strain>
    </source>
</reference>
<feature type="compositionally biased region" description="Low complexity" evidence="9">
    <location>
        <begin position="944"/>
        <end position="961"/>
    </location>
</feature>
<feature type="compositionally biased region" description="Low complexity" evidence="9">
    <location>
        <begin position="1473"/>
        <end position="1487"/>
    </location>
</feature>
<keyword evidence="3" id="KW-0597">Phosphoprotein</keyword>
<evidence type="ECO:0000256" key="6">
    <source>
        <dbReference type="ARBA" id="ARBA00023015"/>
    </source>
</evidence>
<dbReference type="PROSITE" id="PS51293">
    <property type="entry name" value="SANT"/>
    <property type="match status" value="1"/>
</dbReference>
<dbReference type="InterPro" id="IPR017884">
    <property type="entry name" value="SANT_dom"/>
</dbReference>
<keyword evidence="6" id="KW-0805">Transcription regulation</keyword>
<evidence type="ECO:0000259" key="10">
    <source>
        <dbReference type="PROSITE" id="PS51156"/>
    </source>
</evidence>
<feature type="compositionally biased region" description="Low complexity" evidence="9">
    <location>
        <begin position="187"/>
        <end position="201"/>
    </location>
</feature>
<dbReference type="Gene3D" id="1.10.10.60">
    <property type="entry name" value="Homeodomain-like"/>
    <property type="match status" value="1"/>
</dbReference>
<comment type="subcellular location">
    <subcellularLocation>
        <location evidence="1">Nucleus</location>
    </subcellularLocation>
</comment>
<feature type="compositionally biased region" description="Low complexity" evidence="9">
    <location>
        <begin position="509"/>
        <end position="525"/>
    </location>
</feature>
<feature type="compositionally biased region" description="Low complexity" evidence="9">
    <location>
        <begin position="1140"/>
        <end position="1151"/>
    </location>
</feature>
<organism evidence="12 13">
    <name type="scientific">Aedes albopictus</name>
    <name type="common">Asian tiger mosquito</name>
    <name type="synonym">Stegomyia albopicta</name>
    <dbReference type="NCBI Taxonomy" id="7160"/>
    <lineage>
        <taxon>Eukaryota</taxon>
        <taxon>Metazoa</taxon>
        <taxon>Ecdysozoa</taxon>
        <taxon>Arthropoda</taxon>
        <taxon>Hexapoda</taxon>
        <taxon>Insecta</taxon>
        <taxon>Pterygota</taxon>
        <taxon>Neoptera</taxon>
        <taxon>Endopterygota</taxon>
        <taxon>Diptera</taxon>
        <taxon>Nematocera</taxon>
        <taxon>Culicoidea</taxon>
        <taxon>Culicidae</taxon>
        <taxon>Culicinae</taxon>
        <taxon>Aedini</taxon>
        <taxon>Aedes</taxon>
        <taxon>Stegomyia</taxon>
    </lineage>
</organism>
<dbReference type="EnsemblMetazoa" id="AALFPA23_014519.R21107">
    <property type="protein sequence ID" value="AALFPA23_014519.P21107"/>
    <property type="gene ID" value="AALFPA23_014519"/>
</dbReference>
<feature type="domain" description="SANT" evidence="11">
    <location>
        <begin position="114"/>
        <end position="166"/>
    </location>
</feature>
<dbReference type="PANTHER" id="PTHR13859">
    <property type="entry name" value="ATROPHIN-RELATED"/>
    <property type="match status" value="1"/>
</dbReference>
<feature type="region of interest" description="Disordered" evidence="9">
    <location>
        <begin position="304"/>
        <end position="617"/>
    </location>
</feature>
<dbReference type="CDD" id="cd11661">
    <property type="entry name" value="SANT_MTA3_like"/>
    <property type="match status" value="1"/>
</dbReference>
<feature type="region of interest" description="Disordered" evidence="9">
    <location>
        <begin position="1211"/>
        <end position="1380"/>
    </location>
</feature>
<evidence type="ECO:0000256" key="1">
    <source>
        <dbReference type="ARBA" id="ARBA00004123"/>
    </source>
</evidence>
<feature type="compositionally biased region" description="Low complexity" evidence="9">
    <location>
        <begin position="558"/>
        <end position="568"/>
    </location>
</feature>
<feature type="compositionally biased region" description="Basic and acidic residues" evidence="9">
    <location>
        <begin position="1456"/>
        <end position="1471"/>
    </location>
</feature>
<feature type="region of interest" description="Disordered" evidence="9">
    <location>
        <begin position="1574"/>
        <end position="1650"/>
    </location>
</feature>
<dbReference type="SMART" id="SM00717">
    <property type="entry name" value="SANT"/>
    <property type="match status" value="1"/>
</dbReference>
<evidence type="ECO:0000256" key="4">
    <source>
        <dbReference type="ARBA" id="ARBA00022843"/>
    </source>
</evidence>
<keyword evidence="8" id="KW-0539">Nucleus</keyword>
<feature type="region of interest" description="Disordered" evidence="9">
    <location>
        <begin position="1"/>
        <end position="43"/>
    </location>
</feature>
<feature type="compositionally biased region" description="Pro residues" evidence="9">
    <location>
        <begin position="1537"/>
        <end position="1546"/>
    </location>
</feature>
<evidence type="ECO:0000256" key="9">
    <source>
        <dbReference type="SAM" id="MobiDB-lite"/>
    </source>
</evidence>
<feature type="compositionally biased region" description="Basic and acidic residues" evidence="9">
    <location>
        <begin position="1608"/>
        <end position="1617"/>
    </location>
</feature>
<feature type="compositionally biased region" description="Low complexity" evidence="9">
    <location>
        <begin position="455"/>
        <end position="465"/>
    </location>
</feature>
<dbReference type="Pfam" id="PF00249">
    <property type="entry name" value="Myb_DNA-binding"/>
    <property type="match status" value="1"/>
</dbReference>
<reference evidence="12" key="2">
    <citation type="submission" date="2025-05" db="UniProtKB">
        <authorList>
            <consortium name="EnsemblMetazoa"/>
        </authorList>
    </citation>
    <scope>IDENTIFICATION</scope>
    <source>
        <strain evidence="12">Foshan</strain>
    </source>
</reference>
<proteinExistence type="predicted"/>
<keyword evidence="4" id="KW-0832">Ubl conjugation</keyword>
<dbReference type="SUPFAM" id="SSF46689">
    <property type="entry name" value="Homeodomain-like"/>
    <property type="match status" value="1"/>
</dbReference>
<evidence type="ECO:0000259" key="11">
    <source>
        <dbReference type="PROSITE" id="PS51293"/>
    </source>
</evidence>
<evidence type="ECO:0000256" key="3">
    <source>
        <dbReference type="ARBA" id="ARBA00022553"/>
    </source>
</evidence>
<dbReference type="InterPro" id="IPR009057">
    <property type="entry name" value="Homeodomain-like_sf"/>
</dbReference>
<feature type="compositionally biased region" description="Basic and acidic residues" evidence="9">
    <location>
        <begin position="668"/>
        <end position="684"/>
    </location>
</feature>
<feature type="region of interest" description="Disordered" evidence="9">
    <location>
        <begin position="1440"/>
        <end position="1551"/>
    </location>
</feature>
<feature type="compositionally biased region" description="Polar residues" evidence="9">
    <location>
        <begin position="443"/>
        <end position="454"/>
    </location>
</feature>
<evidence type="ECO:0000256" key="5">
    <source>
        <dbReference type="ARBA" id="ARBA00022990"/>
    </source>
</evidence>
<evidence type="ECO:0000256" key="7">
    <source>
        <dbReference type="ARBA" id="ARBA00023163"/>
    </source>
</evidence>
<feature type="compositionally biased region" description="Polar residues" evidence="9">
    <location>
        <begin position="423"/>
        <end position="432"/>
    </location>
</feature>
<accession>A0ABM1Z2X7</accession>
<sequence>MATPPTEGEIRVGPGHQATLPDYQPIENYRSDDDEERDLEDPRWTPGIYIDNDLLMYLTAARSISAFQGMCEEDGCMAASRDDTTINAFDVLHDSGYDAGKALEALLKCPVTKGIDKKWTEEETKRFIKGLRQFGKNFFRIHKDLLPHRTTPELVEFYYLWKKTPGANNNRPHRRRRAGSLRRRNTRTNSNASSNNTPPNSNKKEATPEPAVTESSRPSPISKEENSSVTEDDISECDSDSSATKAIKESAAAAVAAATTVAATACTVVTTLTTTTTTTTASAGAPVTATATPAVATAAAATAAATGNGGGGGETGEDSPSRMRTRQKPTAKEQQQQQQANANSNSNVSVSGKRPKRGGTETPDTTPIDSPKTPSKKDESTGKGQKTKGKTDTPNKGKKRANELDPDGSDDKDGQKRKRSDSPTESITTDSRPGSVLDEAESNSEAATEVSINVSAAAATPTAPSAKEEEKDPLSLGPTAEPMVTESPESSNPATAVTKTGEEKEEDGTVVAAPTSVTAALPTAADTAKLPETEDITPPSTATTTPVATPAPAPVPTPEEAMAAVPTTMAEEPPEKAAEGSPAMPPAILPTPESGAVPTAANAAVPLPGQAPPNEQEMLSKLANMKQELNPHSIAPPPTGFNAKDVFIKKEPGEEPPETQPPIVEQPQDLKLKIEIKSEAKLMRETGTPGQGDAPPESKYDPENLTMKPAYESHIKYGNSEDGLKYGDVKYPPQSTDGPMKYGQEEPLEYDMKRFMEPGKYPPQDSALSMKIGPGAGAPGGPPDGQLPKGYPQDLAGLNMKYNPSDERTKFAPSPASDSGSAGTPTGLPLMPKSHYPDQLGMLRQPPYDPSGMMKFDPMGKYPGPHPSYGPPGSHGPPGQQGPPGQPPSSQQQPQDLKYLPPESMSGMKTSFSADNLMKSSTYSPLADQTPLDVSASSRLAITPNQDSQGSNSNNSSSQPPMHGSIASPQSGHPGMPPSGYSGHPGIVNPGLMSGSHPSLMGSNSSPVPVSQSGHGPPLGSGPHQPPPSSHPSQGSQPPSTGPPHQQQPPHMLPNTSLPSHMPSSPYLSAAHRQPLPPSEGSRLQPSTTPTSSSATTPTSSAPGMNSQSPAPMRPSDQPHPRDLPPTRASPINSLLQGVPTPHGMLTHPLPLHLGHPAMQLPPHHPAHLAGSLGHAGLLPHPLGGVGGPAGALPLLGGPTPSALGSLMEVAGAGRRSPSVSNNPPGGHHPPTSLHQPSPLVQSPSTPTAPSSLSRSSPSVQQPPSGPGGFPSSHHHRSSSPANSTSSSLSRASPMHLSHHPSNPSAATAASIERDRQIMRQQSPHMTPPPPSSSSSSLISSPLSKMYSQAGQRSPPPSHPFRPGASPPVIRHPQMPLPLPMTGPIPGMPGSVMHPSQPYPLVHPSLFSPHHHNPFYAPYPYGPAYGPGFSYMKPAGSPLDNPMLHPGHPTSIPPPRPEDSQIHGNAGDKNKSGSKPPQNSSSSSSGLSGSGSKPGSGPGGPNNSSNSSQSSSGPAGGPSPGGPGPPSGSPFQGAPHHPSPYPPGPHNPFIENQLQVSGKTSHMDALRAHAHAAAGGVGLGPPPGHPGHHPGGHGPPPGHHGPPSHHPHPNEPVHIETLDIDPDPEPPSPVHDMNRGPSPEAKPDDTECHRSQSAIFVRRCDRGDYNSCCRTDLEFKPTPDSKLARKREDRDRKLAEKERERKAQQAQQQQQQQQQQAAQAQQHQHQQQQAAAAAAAAAQAAQQHGKPPGGPGSMGPGGPLPGHPGHPGHPGQQPPSMKPDIKPYPDTPALRQLSEYARPHVGFSPVETMVPPPYHPLFNRERDIFFREFDELKNQQAAAAAAAMGQSRLEPHWMEYYRRGMHPSQFPALYGNPTALAHLERERIVTGLPPHLIGLDPTDPTTMLRLAGEYHAHSHMHLHLHSQQQQQQQQQQDTAAAAAVAAGFQLPPANVPYPRPNVLMPRDPHSEVLLRMSYDPLQQAAEFQRQNALDRAHSLHEQYLRQHEREMKVRALEEAARGGKPM</sequence>
<feature type="compositionally biased region" description="Gly residues" evidence="9">
    <location>
        <begin position="1488"/>
        <end position="1500"/>
    </location>
</feature>
<dbReference type="RefSeq" id="XP_062709692.1">
    <property type="nucleotide sequence ID" value="XM_062853708.1"/>
</dbReference>
<dbReference type="Pfam" id="PF03154">
    <property type="entry name" value="Atrophin-1"/>
    <property type="match status" value="1"/>
</dbReference>
<feature type="compositionally biased region" description="Polar residues" evidence="9">
    <location>
        <begin position="1001"/>
        <end position="1010"/>
    </location>
</feature>
<feature type="compositionally biased region" description="Low complexity" evidence="9">
    <location>
        <begin position="812"/>
        <end position="823"/>
    </location>
</feature>
<dbReference type="Pfam" id="PF01448">
    <property type="entry name" value="ELM2"/>
    <property type="match status" value="1"/>
</dbReference>
<feature type="compositionally biased region" description="Basic and acidic residues" evidence="9">
    <location>
        <begin position="1672"/>
        <end position="1703"/>
    </location>
</feature>
<feature type="region of interest" description="Disordered" evidence="9">
    <location>
        <begin position="1672"/>
        <end position="1787"/>
    </location>
</feature>
<evidence type="ECO:0000256" key="2">
    <source>
        <dbReference type="ARBA" id="ARBA00022499"/>
    </source>
</evidence>
<dbReference type="PANTHER" id="PTHR13859:SF11">
    <property type="entry name" value="GRUNGE, ISOFORM J"/>
    <property type="match status" value="1"/>
</dbReference>
<feature type="domain" description="ELM2" evidence="10">
    <location>
        <begin position="8"/>
        <end position="110"/>
    </location>
</feature>